<proteinExistence type="predicted"/>
<accession>A0ACC2PIX6</accession>
<dbReference type="EMBL" id="CM056741">
    <property type="protein sequence ID" value="KAJ8682781.1"/>
    <property type="molecule type" value="Genomic_DNA"/>
</dbReference>
<sequence>MSPLNRGPLLRARIPPGGAVMRPPMPRYGRAPPGGPLPPPPGPMGRPGPPLPPPLVDQMYGPRRRPGPPGPPGLGLHMARPGPPGPPCPPMFPHRGRPMPPMPLMPHMAGSMCPPRGVMMRPGPRGMLPPHALPGHMRPRFPPHNGNNKGKVSTVKKATKLEEIELKKPWMTDEIRTEIQKKNRLYAKAKKNKDAKEWEEFKDLRNKVTRMIRDAKNEYLAKNPDQAHLYENDEELVEFNDEDFDELLLDSDDETNNLYCEMCDREFISEEKLEQHIQEHEVCNVDGCTFTAHPKIVEKHISMQHYTGLYQRMKNCMNEEDIEKWIAERKRRYPTAANISRQEAAQQEKVERGEVIESQSKKTQNIPRKQEFVKRNRKRKHNNKQAKTHLPKTLLIETYRGLLPFGGTASVDREESCTEPVVEISKIVTGITDDNSDTHVDDKECPVEQLDFNVSDDEEVPTAQEVPPIETKDISIANPGLSLVADYGSDSDEPPDELPCKVSRPSAEEAIEVETTKQESNVLMKNENSKSEKKRPFNKSKTRSRFKNGKKSHPSEKTQDKNTRPSNPVNPKISNKRLRLLNKLLARSIQHERNAIFQCIKFIANNNFFDQAHSEVQE</sequence>
<dbReference type="Proteomes" id="UP001239111">
    <property type="component" value="Chromosome 1"/>
</dbReference>
<name>A0ACC2PIX6_9HYME</name>
<evidence type="ECO:0000313" key="1">
    <source>
        <dbReference type="EMBL" id="KAJ8682781.1"/>
    </source>
</evidence>
<comment type="caution">
    <text evidence="1">The sequence shown here is derived from an EMBL/GenBank/DDBJ whole genome shotgun (WGS) entry which is preliminary data.</text>
</comment>
<organism evidence="1 2">
    <name type="scientific">Eretmocerus hayati</name>
    <dbReference type="NCBI Taxonomy" id="131215"/>
    <lineage>
        <taxon>Eukaryota</taxon>
        <taxon>Metazoa</taxon>
        <taxon>Ecdysozoa</taxon>
        <taxon>Arthropoda</taxon>
        <taxon>Hexapoda</taxon>
        <taxon>Insecta</taxon>
        <taxon>Pterygota</taxon>
        <taxon>Neoptera</taxon>
        <taxon>Endopterygota</taxon>
        <taxon>Hymenoptera</taxon>
        <taxon>Apocrita</taxon>
        <taxon>Proctotrupomorpha</taxon>
        <taxon>Chalcidoidea</taxon>
        <taxon>Aphelinidae</taxon>
        <taxon>Aphelininae</taxon>
        <taxon>Eretmocerus</taxon>
    </lineage>
</organism>
<evidence type="ECO:0000313" key="2">
    <source>
        <dbReference type="Proteomes" id="UP001239111"/>
    </source>
</evidence>
<gene>
    <name evidence="1" type="ORF">QAD02_018573</name>
</gene>
<keyword evidence="2" id="KW-1185">Reference proteome</keyword>
<protein>
    <submittedName>
        <fullName evidence="1">Uncharacterized protein</fullName>
    </submittedName>
</protein>
<reference evidence="1" key="1">
    <citation type="submission" date="2023-04" db="EMBL/GenBank/DDBJ databases">
        <title>A chromosome-level genome assembly of the parasitoid wasp Eretmocerus hayati.</title>
        <authorList>
            <person name="Zhong Y."/>
            <person name="Liu S."/>
            <person name="Liu Y."/>
        </authorList>
    </citation>
    <scope>NUCLEOTIDE SEQUENCE</scope>
    <source>
        <strain evidence="1">ZJU_SS_LIU_2023</strain>
    </source>
</reference>